<evidence type="ECO:0000313" key="1">
    <source>
        <dbReference type="EMBL" id="SCB27438.1"/>
    </source>
</evidence>
<name>A0A1C3VIB2_9HYPH</name>
<organism evidence="1 2">
    <name type="scientific">Rhizobium multihospitium</name>
    <dbReference type="NCBI Taxonomy" id="410764"/>
    <lineage>
        <taxon>Bacteria</taxon>
        <taxon>Pseudomonadati</taxon>
        <taxon>Pseudomonadota</taxon>
        <taxon>Alphaproteobacteria</taxon>
        <taxon>Hyphomicrobiales</taxon>
        <taxon>Rhizobiaceae</taxon>
        <taxon>Rhizobium/Agrobacterium group</taxon>
        <taxon>Rhizobium</taxon>
    </lineage>
</organism>
<gene>
    <name evidence="1" type="ORF">GA0061103_3821</name>
</gene>
<sequence length="73" mass="7882">MDSSVAWQPLTLTLSPPAGRGNDLNSTANLACRWEGCGRYYPLLPVKTGRRWPPFDKSSGGRMRGFAATGGIL</sequence>
<proteinExistence type="predicted"/>
<protein>
    <submittedName>
        <fullName evidence="1">Uncharacterized protein</fullName>
    </submittedName>
</protein>
<accession>A0A1C3VIB2</accession>
<dbReference type="AlphaFoldDB" id="A0A1C3VIB2"/>
<dbReference type="Proteomes" id="UP000199101">
    <property type="component" value="Unassembled WGS sequence"/>
</dbReference>
<reference evidence="2" key="1">
    <citation type="submission" date="2016-08" db="EMBL/GenBank/DDBJ databases">
        <authorList>
            <person name="Varghese N."/>
            <person name="Submissions Spin"/>
        </authorList>
    </citation>
    <scope>NUCLEOTIDE SEQUENCE [LARGE SCALE GENOMIC DNA]</scope>
    <source>
        <strain evidence="2">HAMBI 2975</strain>
    </source>
</reference>
<dbReference type="EMBL" id="FMAG01000003">
    <property type="protein sequence ID" value="SCB27438.1"/>
    <property type="molecule type" value="Genomic_DNA"/>
</dbReference>
<keyword evidence="2" id="KW-1185">Reference proteome</keyword>
<evidence type="ECO:0000313" key="2">
    <source>
        <dbReference type="Proteomes" id="UP000199101"/>
    </source>
</evidence>
<dbReference type="STRING" id="410764.GA0061103_3821"/>